<name>A0A9N8HQN9_9STRA</name>
<feature type="compositionally biased region" description="Acidic residues" evidence="1">
    <location>
        <begin position="100"/>
        <end position="116"/>
    </location>
</feature>
<feature type="compositionally biased region" description="Polar residues" evidence="1">
    <location>
        <begin position="167"/>
        <end position="183"/>
    </location>
</feature>
<keyword evidence="3" id="KW-1185">Reference proteome</keyword>
<feature type="compositionally biased region" description="Basic residues" evidence="1">
    <location>
        <begin position="198"/>
        <end position="216"/>
    </location>
</feature>
<gene>
    <name evidence="2" type="ORF">SEMRO_1003_G230050.1</name>
</gene>
<feature type="compositionally biased region" description="Pro residues" evidence="1">
    <location>
        <begin position="365"/>
        <end position="376"/>
    </location>
</feature>
<feature type="region of interest" description="Disordered" evidence="1">
    <location>
        <begin position="250"/>
        <end position="383"/>
    </location>
</feature>
<dbReference type="InterPro" id="IPR013078">
    <property type="entry name" value="His_Pase_superF_clade-1"/>
</dbReference>
<protein>
    <submittedName>
        <fullName evidence="2">Mutase-like protein</fullName>
    </submittedName>
</protein>
<feature type="compositionally biased region" description="Low complexity" evidence="1">
    <location>
        <begin position="301"/>
        <end position="313"/>
    </location>
</feature>
<dbReference type="OrthoDB" id="47455at2759"/>
<evidence type="ECO:0000313" key="2">
    <source>
        <dbReference type="EMBL" id="CAB9519268.1"/>
    </source>
</evidence>
<dbReference type="CDD" id="cd07067">
    <property type="entry name" value="HP_PGM_like"/>
    <property type="match status" value="1"/>
</dbReference>
<feature type="compositionally biased region" description="Polar residues" evidence="1">
    <location>
        <begin position="348"/>
        <end position="362"/>
    </location>
</feature>
<dbReference type="PANTHER" id="PTHR46192">
    <property type="entry name" value="BROAD-RANGE ACID PHOSPHATASE DET1"/>
    <property type="match status" value="1"/>
</dbReference>
<reference evidence="2" key="1">
    <citation type="submission" date="2020-06" db="EMBL/GenBank/DDBJ databases">
        <authorList>
            <consortium name="Plant Systems Biology data submission"/>
        </authorList>
    </citation>
    <scope>NUCLEOTIDE SEQUENCE</scope>
    <source>
        <strain evidence="2">D6</strain>
    </source>
</reference>
<feature type="compositionally biased region" description="Basic residues" evidence="1">
    <location>
        <begin position="59"/>
        <end position="93"/>
    </location>
</feature>
<feature type="region of interest" description="Disordered" evidence="1">
    <location>
        <begin position="34"/>
        <end position="126"/>
    </location>
</feature>
<feature type="region of interest" description="Disordered" evidence="1">
    <location>
        <begin position="677"/>
        <end position="709"/>
    </location>
</feature>
<feature type="region of interest" description="Disordered" evidence="1">
    <location>
        <begin position="400"/>
        <end position="424"/>
    </location>
</feature>
<dbReference type="InterPro" id="IPR052765">
    <property type="entry name" value="PGM-Related"/>
</dbReference>
<comment type="caution">
    <text evidence="2">The sequence shown here is derived from an EMBL/GenBank/DDBJ whole genome shotgun (WGS) entry which is preliminary data.</text>
</comment>
<dbReference type="SUPFAM" id="SSF53254">
    <property type="entry name" value="Phosphoglycerate mutase-like"/>
    <property type="match status" value="1"/>
</dbReference>
<accession>A0A9N8HQN9</accession>
<dbReference type="SMART" id="SM00855">
    <property type="entry name" value="PGAM"/>
    <property type="match status" value="1"/>
</dbReference>
<dbReference type="AlphaFoldDB" id="A0A9N8HQN9"/>
<evidence type="ECO:0000313" key="3">
    <source>
        <dbReference type="Proteomes" id="UP001153069"/>
    </source>
</evidence>
<dbReference type="Proteomes" id="UP001153069">
    <property type="component" value="Unassembled WGS sequence"/>
</dbReference>
<dbReference type="Pfam" id="PF00300">
    <property type="entry name" value="His_Phos_1"/>
    <property type="match status" value="2"/>
</dbReference>
<feature type="compositionally biased region" description="Basic and acidic residues" evidence="1">
    <location>
        <begin position="687"/>
        <end position="701"/>
    </location>
</feature>
<organism evidence="2 3">
    <name type="scientific">Seminavis robusta</name>
    <dbReference type="NCBI Taxonomy" id="568900"/>
    <lineage>
        <taxon>Eukaryota</taxon>
        <taxon>Sar</taxon>
        <taxon>Stramenopiles</taxon>
        <taxon>Ochrophyta</taxon>
        <taxon>Bacillariophyta</taxon>
        <taxon>Bacillariophyceae</taxon>
        <taxon>Bacillariophycidae</taxon>
        <taxon>Naviculales</taxon>
        <taxon>Naviculaceae</taxon>
        <taxon>Seminavis</taxon>
    </lineage>
</organism>
<evidence type="ECO:0000256" key="1">
    <source>
        <dbReference type="SAM" id="MobiDB-lite"/>
    </source>
</evidence>
<dbReference type="EMBL" id="CAICTM010001001">
    <property type="protein sequence ID" value="CAB9519268.1"/>
    <property type="molecule type" value="Genomic_DNA"/>
</dbReference>
<dbReference type="Gene3D" id="3.40.50.1240">
    <property type="entry name" value="Phosphoglycerate mutase-like"/>
    <property type="match status" value="1"/>
</dbReference>
<dbReference type="InterPro" id="IPR029033">
    <property type="entry name" value="His_PPase_superfam"/>
</dbReference>
<proteinExistence type="predicted"/>
<sequence length="745" mass="84952">MAPSSANNASGLLVSAGLFLTTALASQWLQHHMKKQQQQQGQEEEEISDIDDESSQERLHRRKLQRQRMRRHREQQQKNLHHSPQRHIQWKNPHKADDHIGDEERDEGYLEDDEPISSDARPVDVGAAVPGDYYKLRRLEDRLSFENLRELEQAGGSPPPQADFVYPQQQQSTSFSENSNHQRPTFAPLPDSASPLRKTTKFHHHRHHHHHRRPRHRESAVDREDDYDFLPKNSNWSHFEKYNEDDVKNGVVIPGSERHSHHFQPFSSGYDHDGYASHETLNDESDPTNTHEMKETSPMLGEGSESSGSSSEEPQFVWTEAVRRPKRATSARSEPTPGPVPGRGNSERVVTSGSQTTLQMGNTSPPSPSAVPPPPGSTGTGLNRQRSISAESAISGCSEISATSNDNVPRHHASGDDMVTSSHRSARAQYNAKIMPNKVVMVRHGQSMGNVDEGLYSTTPDNAMPLTKLGWEQARKAGQHLKNHVLGKSETVHFIVSPYARTVETFHGIVSAWCDPDSPEFASIPDREMRLKAWYAKLMEQGLTWHEDPRIREQDFGNYQDPDLIRKAKRDRHRFGVFYYRFAHGESASDVFDRVSTFLDSLWRSFDMGRSQNYVLVTHGISIRVLLARYFRYTIHQFNMLSNPRNCEMVAMGHDGHGRLRLQGRYQLHLKERPVAKNNDIMSNGEKTQEQESDKDKKNEGGADPPESEWEVDEYKFYKRLRILPCGAIRKVPIRISYSDRAELS</sequence>
<feature type="compositionally biased region" description="Acidic residues" evidence="1">
    <location>
        <begin position="42"/>
        <end position="54"/>
    </location>
</feature>
<feature type="region of interest" description="Disordered" evidence="1">
    <location>
        <begin position="152"/>
        <end position="235"/>
    </location>
</feature>